<name>A0A242M4P7_CABSO</name>
<comment type="caution">
    <text evidence="1">The sequence shown here is derived from an EMBL/GenBank/DDBJ whole genome shotgun (WGS) entry which is preliminary data.</text>
</comment>
<dbReference type="AlphaFoldDB" id="A0A242M4P7"/>
<evidence type="ECO:0000313" key="2">
    <source>
        <dbReference type="Proteomes" id="UP000194546"/>
    </source>
</evidence>
<dbReference type="InterPro" id="IPR002347">
    <property type="entry name" value="SDR_fam"/>
</dbReference>
<sequence>MSVESEVVAMLAATQKAFGKVDILVNNAGVYAFSAIEAVTRRLQPTVHHQCF</sequence>
<protein>
    <recommendedName>
        <fullName evidence="3">3-oxoacyl-[acyl-carrier protein] reductase</fullName>
    </recommendedName>
</protein>
<dbReference type="Gene3D" id="3.40.50.720">
    <property type="entry name" value="NAD(P)-binding Rossmann-like Domain"/>
    <property type="match status" value="1"/>
</dbReference>
<proteinExistence type="predicted"/>
<evidence type="ECO:0008006" key="3">
    <source>
        <dbReference type="Google" id="ProtNLM"/>
    </source>
</evidence>
<dbReference type="Proteomes" id="UP000194546">
    <property type="component" value="Unassembled WGS sequence"/>
</dbReference>
<dbReference type="EMBL" id="NBTY01000204">
    <property type="protein sequence ID" value="OTP66127.1"/>
    <property type="molecule type" value="Genomic_DNA"/>
</dbReference>
<gene>
    <name evidence="1" type="ORF">PAMC26510_35950</name>
</gene>
<reference evidence="1 2" key="1">
    <citation type="submission" date="2017-03" db="EMBL/GenBank/DDBJ databases">
        <title>Genome analysis of strain PAMC 26510.</title>
        <authorList>
            <person name="Oh H.-M."/>
            <person name="Yang J.-A."/>
        </authorList>
    </citation>
    <scope>NUCLEOTIDE SEQUENCE [LARGE SCALE GENOMIC DNA]</scope>
    <source>
        <strain evidence="1 2">PAMC 26510</strain>
    </source>
</reference>
<dbReference type="SUPFAM" id="SSF51735">
    <property type="entry name" value="NAD(P)-binding Rossmann-fold domains"/>
    <property type="match status" value="1"/>
</dbReference>
<accession>A0A242M4P7</accession>
<dbReference type="Pfam" id="PF00106">
    <property type="entry name" value="adh_short"/>
    <property type="match status" value="1"/>
</dbReference>
<evidence type="ECO:0000313" key="1">
    <source>
        <dbReference type="EMBL" id="OTP66127.1"/>
    </source>
</evidence>
<organism evidence="1 2">
    <name type="scientific">Caballeronia sordidicola</name>
    <name type="common">Burkholderia sordidicola</name>
    <dbReference type="NCBI Taxonomy" id="196367"/>
    <lineage>
        <taxon>Bacteria</taxon>
        <taxon>Pseudomonadati</taxon>
        <taxon>Pseudomonadota</taxon>
        <taxon>Betaproteobacteria</taxon>
        <taxon>Burkholderiales</taxon>
        <taxon>Burkholderiaceae</taxon>
        <taxon>Caballeronia</taxon>
    </lineage>
</organism>
<dbReference type="InterPro" id="IPR036291">
    <property type="entry name" value="NAD(P)-bd_dom_sf"/>
</dbReference>